<gene>
    <name evidence="2" type="ORF">BCF33_1671</name>
</gene>
<reference evidence="2 3" key="1">
    <citation type="submission" date="2018-03" db="EMBL/GenBank/DDBJ databases">
        <title>Genomic Encyclopedia of Archaeal and Bacterial Type Strains, Phase II (KMG-II): from individual species to whole genera.</title>
        <authorList>
            <person name="Goeker M."/>
        </authorList>
    </citation>
    <scope>NUCLEOTIDE SEQUENCE [LARGE SCALE GENOMIC DNA]</scope>
    <source>
        <strain evidence="2 3">DSM 29318</strain>
    </source>
</reference>
<dbReference type="InterPro" id="IPR001296">
    <property type="entry name" value="Glyco_trans_1"/>
</dbReference>
<proteinExistence type="predicted"/>
<dbReference type="Gene3D" id="3.40.50.2000">
    <property type="entry name" value="Glycogen Phosphorylase B"/>
    <property type="match status" value="2"/>
</dbReference>
<dbReference type="GO" id="GO:0016757">
    <property type="term" value="F:glycosyltransferase activity"/>
    <property type="evidence" value="ECO:0007669"/>
    <property type="project" value="InterPro"/>
</dbReference>
<dbReference type="AlphaFoldDB" id="A0A2T0X1I9"/>
<organism evidence="2 3">
    <name type="scientific">Hasllibacter halocynthiae</name>
    <dbReference type="NCBI Taxonomy" id="595589"/>
    <lineage>
        <taxon>Bacteria</taxon>
        <taxon>Pseudomonadati</taxon>
        <taxon>Pseudomonadota</taxon>
        <taxon>Alphaproteobacteria</taxon>
        <taxon>Rhodobacterales</taxon>
        <taxon>Roseobacteraceae</taxon>
        <taxon>Hasllibacter</taxon>
    </lineage>
</organism>
<evidence type="ECO:0000313" key="3">
    <source>
        <dbReference type="Proteomes" id="UP000238801"/>
    </source>
</evidence>
<dbReference type="CDD" id="cd03809">
    <property type="entry name" value="GT4_MtfB-like"/>
    <property type="match status" value="2"/>
</dbReference>
<keyword evidence="2" id="KW-0808">Transferase</keyword>
<name>A0A2T0X1I9_9RHOB</name>
<comment type="caution">
    <text evidence="2">The sequence shown here is derived from an EMBL/GenBank/DDBJ whole genome shotgun (WGS) entry which is preliminary data.</text>
</comment>
<evidence type="ECO:0000313" key="2">
    <source>
        <dbReference type="EMBL" id="PRY92816.1"/>
    </source>
</evidence>
<dbReference type="PANTHER" id="PTHR46401:SF9">
    <property type="entry name" value="MANNOSYLTRANSFERASE A"/>
    <property type="match status" value="1"/>
</dbReference>
<feature type="domain" description="Glycosyl transferase family 1" evidence="1">
    <location>
        <begin position="221"/>
        <end position="370"/>
    </location>
</feature>
<dbReference type="Pfam" id="PF00534">
    <property type="entry name" value="Glycos_transf_1"/>
    <property type="match status" value="2"/>
</dbReference>
<dbReference type="EMBL" id="PVTT01000002">
    <property type="protein sequence ID" value="PRY92816.1"/>
    <property type="molecule type" value="Genomic_DNA"/>
</dbReference>
<accession>A0A2T0X1I9</accession>
<dbReference type="PANTHER" id="PTHR46401">
    <property type="entry name" value="GLYCOSYLTRANSFERASE WBBK-RELATED"/>
    <property type="match status" value="1"/>
</dbReference>
<evidence type="ECO:0000259" key="1">
    <source>
        <dbReference type="Pfam" id="PF00534"/>
    </source>
</evidence>
<dbReference type="Proteomes" id="UP000238801">
    <property type="component" value="Unassembled WGS sequence"/>
</dbReference>
<sequence length="846" mass="90827">MRIVLDLQGAQTIGSRNRGIGRYSMGLAGGMARAAGPWVDLRIVLNGAFPDTIEPIINALSADLPRDAFSVYFPPEGAIWPPPPEGDPAQAALAAAARLHYASLEPDAVLLSSAMEGVGFGDVAGFDPALPNVLSAAVFHDLTPLHDSERFLSSPPIHAYYHRQLDVFRSVDRLLANSDATRADGLENLGRHADEIVTIGAATASVFRTRLKGPPGPHLPSEPYILLLGGVDPNKNLACGIEAAGHLPAELREDYTLLHCGVLERKARDALEAQMRGRMPMRFLGHVTDDELINALDHAEVVLFPSRLEGFGLPALEAMTRGTPVLASNTTSLPEVVGDPDLLCDPDNPEEMSKRLETLLRDPARRTTVGHRLRARSERFTWDAVGRRALDALAAAVEARPGGDGLRPAPTYDADAAIADAVPAVAAGGLPAGRVIDSLLQSGRVGAELGTPRLLVDVTVTNTSDAGTGIQRVVNATVGHLHHALVADGGARAMVPVALNGRALRGAPRFGAPSDAPIRFRAGETMLMLDSSWNQYPDFAPAFADLRGHGGRVVTTVYDLTPLLHPAVVIRGMPEVFDAWFRRALVESDGLVCISRAVADEVAAYIRAHGLPHRDGLRIGWWHLGSDLPAGEGEGARPQGALARFLAVTTPTFLMVGTVEPRKRHATALEAMERLWAGGSPARLLIMGRQGWNIEEFAERLRNHPEAGARLLWLEGPSDTELAHAYRAASALLFPSLYEGYGLPIVEAARMGLGAICSDIPVLREVGGEGAMYAPVGDVQKWAEAISAVADDRALPDPSHTPALSWDESTRHLLEVLYADRWRHVLRTPNMEDEAGDANFPERTEK</sequence>
<protein>
    <submittedName>
        <fullName evidence="2">Glycosyltransferase involved in cell wall biosynthesis</fullName>
    </submittedName>
</protein>
<feature type="domain" description="Glycosyl transferase family 1" evidence="1">
    <location>
        <begin position="649"/>
        <end position="794"/>
    </location>
</feature>
<keyword evidence="3" id="KW-1185">Reference proteome</keyword>
<dbReference type="RefSeq" id="WP_106160479.1">
    <property type="nucleotide sequence ID" value="NZ_PVTT01000002.1"/>
</dbReference>
<dbReference type="SUPFAM" id="SSF53756">
    <property type="entry name" value="UDP-Glycosyltransferase/glycogen phosphorylase"/>
    <property type="match status" value="2"/>
</dbReference>
<dbReference type="OrthoDB" id="9790710at2"/>